<dbReference type="EMBL" id="JAPDFW010000070">
    <property type="protein sequence ID" value="KAJ5074443.1"/>
    <property type="molecule type" value="Genomic_DNA"/>
</dbReference>
<organism evidence="1 2">
    <name type="scientific">Anaeramoeba ignava</name>
    <name type="common">Anaerobic marine amoeba</name>
    <dbReference type="NCBI Taxonomy" id="1746090"/>
    <lineage>
        <taxon>Eukaryota</taxon>
        <taxon>Metamonada</taxon>
        <taxon>Anaeramoebidae</taxon>
        <taxon>Anaeramoeba</taxon>
    </lineage>
</organism>
<name>A0A9Q0RCD6_ANAIG</name>
<dbReference type="AlphaFoldDB" id="A0A9Q0RCD6"/>
<comment type="caution">
    <text evidence="1">The sequence shown here is derived from an EMBL/GenBank/DDBJ whole genome shotgun (WGS) entry which is preliminary data.</text>
</comment>
<gene>
    <name evidence="1" type="ORF">M0811_01074</name>
</gene>
<dbReference type="Proteomes" id="UP001149090">
    <property type="component" value="Unassembled WGS sequence"/>
</dbReference>
<evidence type="ECO:0000313" key="1">
    <source>
        <dbReference type="EMBL" id="KAJ5074443.1"/>
    </source>
</evidence>
<evidence type="ECO:0000313" key="2">
    <source>
        <dbReference type="Proteomes" id="UP001149090"/>
    </source>
</evidence>
<keyword evidence="2" id="KW-1185">Reference proteome</keyword>
<sequence>MRLLLNHLNNYQEIADIISDIYKVFIKNFDFEKETPVLRLIKLLMSEKSNSVDLLLLFVNEMESKISNANPKSSKIESNVASSFVLSFSSLLLLETSLLVENIEKIREFITSSLFIRNVIRKSENIMFTLLRTLKNTLKNELIIHLLKIIQSLFEDDPNIDFFRLHEERFFHSLCLDLMALVQENKQEAIQKQATQILRLIISHFAKQKNTQFLHSLVRILLRRENIDIEFMELIIHFFGLIQLNNFWKDFMLKNLQFLPRYSQNKMRLLSLIAKYKPEDLPNIHLLDQEFISQIGINNDFVVSSFEFLDNCIDSRIDIVENNIDLLLLVSQSPKKVVISDVIRGFAETILNEFQKKKDINKK</sequence>
<reference evidence="1" key="1">
    <citation type="submission" date="2022-10" db="EMBL/GenBank/DDBJ databases">
        <title>Novel sulphate-reducing endosymbionts in the free-living metamonad Anaeramoeba.</title>
        <authorList>
            <person name="Jerlstrom-Hultqvist J."/>
            <person name="Cepicka I."/>
            <person name="Gallot-Lavallee L."/>
            <person name="Salas-Leiva D."/>
            <person name="Curtis B.A."/>
            <person name="Zahonova K."/>
            <person name="Pipaliya S."/>
            <person name="Dacks J."/>
            <person name="Roger A.J."/>
        </authorList>
    </citation>
    <scope>NUCLEOTIDE SEQUENCE</scope>
    <source>
        <strain evidence="1">BMAN</strain>
    </source>
</reference>
<accession>A0A9Q0RCD6</accession>
<protein>
    <submittedName>
        <fullName evidence="1">V-type proton atpase subunit h</fullName>
    </submittedName>
</protein>
<proteinExistence type="predicted"/>